<proteinExistence type="inferred from homology"/>
<reference evidence="3 4" key="1">
    <citation type="submission" date="2019-02" db="EMBL/GenBank/DDBJ databases">
        <title>Deep-cultivation of Planctomycetes and their phenomic and genomic characterization uncovers novel biology.</title>
        <authorList>
            <person name="Wiegand S."/>
            <person name="Jogler M."/>
            <person name="Boedeker C."/>
            <person name="Pinto D."/>
            <person name="Vollmers J."/>
            <person name="Rivas-Marin E."/>
            <person name="Kohn T."/>
            <person name="Peeters S.H."/>
            <person name="Heuer A."/>
            <person name="Rast P."/>
            <person name="Oberbeckmann S."/>
            <person name="Bunk B."/>
            <person name="Jeske O."/>
            <person name="Meyerdierks A."/>
            <person name="Storesund J.E."/>
            <person name="Kallscheuer N."/>
            <person name="Luecker S."/>
            <person name="Lage O.M."/>
            <person name="Pohl T."/>
            <person name="Merkel B.J."/>
            <person name="Hornburger P."/>
            <person name="Mueller R.-W."/>
            <person name="Bruemmer F."/>
            <person name="Labrenz M."/>
            <person name="Spormann A.M."/>
            <person name="Op den Camp H."/>
            <person name="Overmann J."/>
            <person name="Amann R."/>
            <person name="Jetten M.S.M."/>
            <person name="Mascher T."/>
            <person name="Medema M.H."/>
            <person name="Devos D.P."/>
            <person name="Kaster A.-K."/>
            <person name="Ovreas L."/>
            <person name="Rohde M."/>
            <person name="Galperin M.Y."/>
            <person name="Jogler C."/>
        </authorList>
    </citation>
    <scope>NUCLEOTIDE SEQUENCE [LARGE SCALE GENOMIC DNA]</scope>
    <source>
        <strain evidence="3 4">Pla163</strain>
    </source>
</reference>
<dbReference type="InterPro" id="IPR017850">
    <property type="entry name" value="Alkaline_phosphatase_core_sf"/>
</dbReference>
<dbReference type="PANTHER" id="PTHR42693">
    <property type="entry name" value="ARYLSULFATASE FAMILY MEMBER"/>
    <property type="match status" value="1"/>
</dbReference>
<accession>A0A518D4Q4</accession>
<dbReference type="GO" id="GO:0047753">
    <property type="term" value="F:choline-sulfatase activity"/>
    <property type="evidence" value="ECO:0007669"/>
    <property type="project" value="UniProtKB-EC"/>
</dbReference>
<dbReference type="OrthoDB" id="9795675at2"/>
<dbReference type="Gene3D" id="3.40.720.10">
    <property type="entry name" value="Alkaline Phosphatase, subunit A"/>
    <property type="match status" value="1"/>
</dbReference>
<dbReference type="SUPFAM" id="SSF53649">
    <property type="entry name" value="Alkaline phosphatase-like"/>
    <property type="match status" value="1"/>
</dbReference>
<feature type="domain" description="Sulfatase N-terminal" evidence="2">
    <location>
        <begin position="275"/>
        <end position="574"/>
    </location>
</feature>
<dbReference type="CDD" id="cd16148">
    <property type="entry name" value="sulfatase_like"/>
    <property type="match status" value="1"/>
</dbReference>
<dbReference type="InterPro" id="IPR000917">
    <property type="entry name" value="Sulfatase_N"/>
</dbReference>
<evidence type="ECO:0000256" key="1">
    <source>
        <dbReference type="ARBA" id="ARBA00008779"/>
    </source>
</evidence>
<dbReference type="PANTHER" id="PTHR42693:SF33">
    <property type="entry name" value="ARYLSULFATASE"/>
    <property type="match status" value="1"/>
</dbReference>
<evidence type="ECO:0000313" key="3">
    <source>
        <dbReference type="EMBL" id="QDU86448.1"/>
    </source>
</evidence>
<keyword evidence="4" id="KW-1185">Reference proteome</keyword>
<organism evidence="3 4">
    <name type="scientific">Rohdeia mirabilis</name>
    <dbReference type="NCBI Taxonomy" id="2528008"/>
    <lineage>
        <taxon>Bacteria</taxon>
        <taxon>Pseudomonadati</taxon>
        <taxon>Planctomycetota</taxon>
        <taxon>Planctomycetia</taxon>
        <taxon>Planctomycetia incertae sedis</taxon>
        <taxon>Rohdeia</taxon>
    </lineage>
</organism>
<dbReference type="EMBL" id="CP036290">
    <property type="protein sequence ID" value="QDU86448.1"/>
    <property type="molecule type" value="Genomic_DNA"/>
</dbReference>
<protein>
    <submittedName>
        <fullName evidence="3">Choline-sulfatase</fullName>
        <ecNumber evidence="3">3.1.6.6</ecNumber>
    </submittedName>
</protein>
<dbReference type="InterPro" id="IPR050738">
    <property type="entry name" value="Sulfatase"/>
</dbReference>
<evidence type="ECO:0000259" key="2">
    <source>
        <dbReference type="Pfam" id="PF00884"/>
    </source>
</evidence>
<comment type="similarity">
    <text evidence="1">Belongs to the sulfatase family.</text>
</comment>
<dbReference type="RefSeq" id="WP_145191688.1">
    <property type="nucleotide sequence ID" value="NZ_CP036290.1"/>
</dbReference>
<dbReference type="Pfam" id="PF00884">
    <property type="entry name" value="Sulfatase"/>
    <property type="match status" value="1"/>
</dbReference>
<dbReference type="AlphaFoldDB" id="A0A518D4Q4"/>
<sequence>MDPAELNADVRWIHLLEGYEPDLEQMPDVVARGVGWVARLENVGGKLWLRVEYSSEAWEATPIPGAWSAPRVVPSSAISLGSTVVAYADELELTRIASSDEAVLRRDLTDVFTFVGDDFVIRADADGGPPSSAVLMTSSPLGRPDGARWFVESGRFAGNGLMVLPGSDESFSIAGGVERDLSFGYFATAMEGSTEPLKMKIRQDGDVIWERSIDVDALGAFGILEHDRVALRDSTGSTQLSFEVTGGLAYSGFASPVVGPRVDPKAPSATLDGRPNLVLFVADTLRADTFELYRSLADSPTDYECVALEALADRSTGFLNSWSTSTWTLPAHASMFTSLLPAQHGAYHPLGPLERTAQTLAETLRSAGYRTVAVTDGGFVTAAFGLAQGFELFDQYPEITDRSLDRARHVLETGDGRPTFLFVQTYYPHAPLEPSAAAQTRVGLGDEPTPLSDIDQASRELAALSRDGRATRDLESAVLIRSLYRAQVLDFDDEFGMWIDEFARYGWEGNSHLFFTSDHGEPFGDHNQIVHGGEPWESQTRAPLFWSGPGVDPGVRNDVASGIDLAPTFAGLADTRVPEAWRGRDLADVDPTALAWAHVVASASGDHDGLVLMDRRSKLFAHSDRGERLGFDLADDPDEEHELDPLDATWPTSLTATFEARESEARTSILPPAQMKDASPELLKHLRAMGYLDEE</sequence>
<gene>
    <name evidence="3" type="primary">betC_13</name>
    <name evidence="3" type="ORF">Pla163_35990</name>
</gene>
<name>A0A518D4Q4_9BACT</name>
<dbReference type="EC" id="3.1.6.6" evidence="3"/>
<dbReference type="GO" id="GO:0004065">
    <property type="term" value="F:arylsulfatase activity"/>
    <property type="evidence" value="ECO:0007669"/>
    <property type="project" value="TreeGrafter"/>
</dbReference>
<evidence type="ECO:0000313" key="4">
    <source>
        <dbReference type="Proteomes" id="UP000319342"/>
    </source>
</evidence>
<keyword evidence="3" id="KW-0378">Hydrolase</keyword>
<dbReference type="Proteomes" id="UP000319342">
    <property type="component" value="Chromosome"/>
</dbReference>